<proteinExistence type="predicted"/>
<feature type="compositionally biased region" description="Basic and acidic residues" evidence="1">
    <location>
        <begin position="1"/>
        <end position="23"/>
    </location>
</feature>
<feature type="non-terminal residue" evidence="2">
    <location>
        <position position="1"/>
    </location>
</feature>
<sequence>KKGEGDLAAIRDRTTAETHHRESAPLLSPPLTTLRPATARTAAGPLLLSLFLSRWLLSLFHFLSRFCVLFLQD</sequence>
<evidence type="ECO:0000256" key="1">
    <source>
        <dbReference type="SAM" id="MobiDB-lite"/>
    </source>
</evidence>
<keyword evidence="3" id="KW-1185">Reference proteome</keyword>
<evidence type="ECO:0000313" key="3">
    <source>
        <dbReference type="Proteomes" id="UP000265520"/>
    </source>
</evidence>
<comment type="caution">
    <text evidence="2">The sequence shown here is derived from an EMBL/GenBank/DDBJ whole genome shotgun (WGS) entry which is preliminary data.</text>
</comment>
<evidence type="ECO:0000313" key="2">
    <source>
        <dbReference type="EMBL" id="MCI73613.1"/>
    </source>
</evidence>
<name>A0A392UJ13_9FABA</name>
<accession>A0A392UJ13</accession>
<organism evidence="2 3">
    <name type="scientific">Trifolium medium</name>
    <dbReference type="NCBI Taxonomy" id="97028"/>
    <lineage>
        <taxon>Eukaryota</taxon>
        <taxon>Viridiplantae</taxon>
        <taxon>Streptophyta</taxon>
        <taxon>Embryophyta</taxon>
        <taxon>Tracheophyta</taxon>
        <taxon>Spermatophyta</taxon>
        <taxon>Magnoliopsida</taxon>
        <taxon>eudicotyledons</taxon>
        <taxon>Gunneridae</taxon>
        <taxon>Pentapetalae</taxon>
        <taxon>rosids</taxon>
        <taxon>fabids</taxon>
        <taxon>Fabales</taxon>
        <taxon>Fabaceae</taxon>
        <taxon>Papilionoideae</taxon>
        <taxon>50 kb inversion clade</taxon>
        <taxon>NPAAA clade</taxon>
        <taxon>Hologalegina</taxon>
        <taxon>IRL clade</taxon>
        <taxon>Trifolieae</taxon>
        <taxon>Trifolium</taxon>
    </lineage>
</organism>
<dbReference type="AlphaFoldDB" id="A0A392UJ13"/>
<dbReference type="Proteomes" id="UP000265520">
    <property type="component" value="Unassembled WGS sequence"/>
</dbReference>
<protein>
    <submittedName>
        <fullName evidence="2">Uncharacterized protein</fullName>
    </submittedName>
</protein>
<feature type="region of interest" description="Disordered" evidence="1">
    <location>
        <begin position="1"/>
        <end position="32"/>
    </location>
</feature>
<dbReference type="EMBL" id="LXQA010842490">
    <property type="protein sequence ID" value="MCI73613.1"/>
    <property type="molecule type" value="Genomic_DNA"/>
</dbReference>
<reference evidence="2 3" key="1">
    <citation type="journal article" date="2018" name="Front. Plant Sci.">
        <title>Red Clover (Trifolium pratense) and Zigzag Clover (T. medium) - A Picture of Genomic Similarities and Differences.</title>
        <authorList>
            <person name="Dluhosova J."/>
            <person name="Istvanek J."/>
            <person name="Nedelnik J."/>
            <person name="Repkova J."/>
        </authorList>
    </citation>
    <scope>NUCLEOTIDE SEQUENCE [LARGE SCALE GENOMIC DNA]</scope>
    <source>
        <strain evidence="3">cv. 10/8</strain>
        <tissue evidence="2">Leaf</tissue>
    </source>
</reference>